<dbReference type="InterPro" id="IPR009947">
    <property type="entry name" value="NDUA7"/>
</dbReference>
<comment type="subcellular location">
    <subcellularLocation>
        <location evidence="2">Mitochondrion inner membrane</location>
        <topology evidence="2">Peripheral membrane protein</topology>
        <orientation evidence="2">Matrix side</orientation>
    </subcellularLocation>
</comment>
<evidence type="ECO:0000256" key="5">
    <source>
        <dbReference type="ARBA" id="ARBA00016383"/>
    </source>
</evidence>
<comment type="subunit">
    <text evidence="4">Complex I is composed of 45 different subunits.</text>
</comment>
<accession>A0AAE1BEP0</accession>
<evidence type="ECO:0000256" key="11">
    <source>
        <dbReference type="ARBA" id="ARBA00023128"/>
    </source>
</evidence>
<protein>
    <recommendedName>
        <fullName evidence="5">NADH dehydrogenase [ubiquinone] 1 alpha subcomplex subunit 7</fullName>
    </recommendedName>
    <alternativeName>
        <fullName evidence="14">Complex I-B14.5a</fullName>
    </alternativeName>
    <alternativeName>
        <fullName evidence="13">NADH-ubiquinone oxidoreductase subunit B14.5a</fullName>
    </alternativeName>
</protein>
<keyword evidence="6" id="KW-0813">Transport</keyword>
<evidence type="ECO:0000256" key="10">
    <source>
        <dbReference type="ARBA" id="ARBA00022990"/>
    </source>
</evidence>
<evidence type="ECO:0000256" key="13">
    <source>
        <dbReference type="ARBA" id="ARBA00030360"/>
    </source>
</evidence>
<evidence type="ECO:0000256" key="4">
    <source>
        <dbReference type="ARBA" id="ARBA00011533"/>
    </source>
</evidence>
<comment type="similarity">
    <text evidence="3">Belongs to the complex I NDUFA7 subunit family.</text>
</comment>
<keyword evidence="16" id="KW-1185">Reference proteome</keyword>
<reference evidence="15" key="1">
    <citation type="submission" date="2023-10" db="EMBL/GenBank/DDBJ databases">
        <title>Genome assemblies of two species of porcelain crab, Petrolisthes cinctipes and Petrolisthes manimaculis (Anomura: Porcellanidae).</title>
        <authorList>
            <person name="Angst P."/>
        </authorList>
    </citation>
    <scope>NUCLEOTIDE SEQUENCE</scope>
    <source>
        <strain evidence="15">PB745_01</strain>
        <tissue evidence="15">Gill</tissue>
    </source>
</reference>
<evidence type="ECO:0000256" key="6">
    <source>
        <dbReference type="ARBA" id="ARBA00022448"/>
    </source>
</evidence>
<dbReference type="PANTHER" id="PTHR12485:SF1">
    <property type="entry name" value="NADH DEHYDROGENASE [UBIQUINONE] 1 ALPHA SUBCOMPLEX SUBUNIT 7"/>
    <property type="match status" value="1"/>
</dbReference>
<dbReference type="AlphaFoldDB" id="A0AAE1BEP0"/>
<keyword evidence="12" id="KW-0472">Membrane</keyword>
<keyword evidence="8" id="KW-0999">Mitochondrion inner membrane</keyword>
<keyword evidence="9" id="KW-0249">Electron transport</keyword>
<evidence type="ECO:0000313" key="15">
    <source>
        <dbReference type="EMBL" id="KAK3849336.1"/>
    </source>
</evidence>
<dbReference type="EMBL" id="JAWQEG010008987">
    <property type="protein sequence ID" value="KAK3849336.1"/>
    <property type="molecule type" value="Genomic_DNA"/>
</dbReference>
<evidence type="ECO:0000256" key="14">
    <source>
        <dbReference type="ARBA" id="ARBA00033401"/>
    </source>
</evidence>
<dbReference type="GO" id="GO:0006120">
    <property type="term" value="P:mitochondrial electron transport, NADH to ubiquinone"/>
    <property type="evidence" value="ECO:0007669"/>
    <property type="project" value="TreeGrafter"/>
</dbReference>
<comment type="caution">
    <text evidence="15">The sequence shown here is derived from an EMBL/GenBank/DDBJ whole genome shotgun (WGS) entry which is preliminary data.</text>
</comment>
<gene>
    <name evidence="15" type="ORF">Pcinc_043907</name>
</gene>
<dbReference type="Proteomes" id="UP001286313">
    <property type="component" value="Unassembled WGS sequence"/>
</dbReference>
<evidence type="ECO:0000256" key="7">
    <source>
        <dbReference type="ARBA" id="ARBA00022660"/>
    </source>
</evidence>
<evidence type="ECO:0000313" key="16">
    <source>
        <dbReference type="Proteomes" id="UP001286313"/>
    </source>
</evidence>
<comment type="function">
    <text evidence="1">Accessory subunit of the mitochondrial membrane respiratory chain NADH dehydrogenase (Complex I), that is believed not to be involved in catalysis. Complex I functions in the transfer of electrons from NADH to the respiratory chain. The immediate electron acceptor for the enzyme is believed to be ubiquinone.</text>
</comment>
<keyword evidence="11" id="KW-0496">Mitochondrion</keyword>
<evidence type="ECO:0000256" key="8">
    <source>
        <dbReference type="ARBA" id="ARBA00022792"/>
    </source>
</evidence>
<dbReference type="PANTHER" id="PTHR12485">
    <property type="entry name" value="NADH-UBIQUINONE OXIDOREDUCTASE SUBUNIT B"/>
    <property type="match status" value="1"/>
</dbReference>
<proteinExistence type="inferred from homology"/>
<evidence type="ECO:0000256" key="3">
    <source>
        <dbReference type="ARBA" id="ARBA00005482"/>
    </source>
</evidence>
<sequence length="117" mass="12944">MPGNYRDVSPFLGLLRKLLLGRDHTPALRQANKVVCRSQPPPALPDGVSASLSNNYYYSRDGRRMVAPPDLLVENTTTGVTQYITQGVEEDVDVSVMGKQAKTPEQHIIMVVVMFTN</sequence>
<evidence type="ECO:0000256" key="9">
    <source>
        <dbReference type="ARBA" id="ARBA00022982"/>
    </source>
</evidence>
<dbReference type="GO" id="GO:0005743">
    <property type="term" value="C:mitochondrial inner membrane"/>
    <property type="evidence" value="ECO:0007669"/>
    <property type="project" value="UniProtKB-SubCell"/>
</dbReference>
<dbReference type="Pfam" id="PF07347">
    <property type="entry name" value="CI-B14_5a"/>
    <property type="match status" value="1"/>
</dbReference>
<name>A0AAE1BEP0_PETCI</name>
<evidence type="ECO:0000256" key="1">
    <source>
        <dbReference type="ARBA" id="ARBA00003195"/>
    </source>
</evidence>
<organism evidence="15 16">
    <name type="scientific">Petrolisthes cinctipes</name>
    <name type="common">Flat porcelain crab</name>
    <dbReference type="NCBI Taxonomy" id="88211"/>
    <lineage>
        <taxon>Eukaryota</taxon>
        <taxon>Metazoa</taxon>
        <taxon>Ecdysozoa</taxon>
        <taxon>Arthropoda</taxon>
        <taxon>Crustacea</taxon>
        <taxon>Multicrustacea</taxon>
        <taxon>Malacostraca</taxon>
        <taxon>Eumalacostraca</taxon>
        <taxon>Eucarida</taxon>
        <taxon>Decapoda</taxon>
        <taxon>Pleocyemata</taxon>
        <taxon>Anomura</taxon>
        <taxon>Galatheoidea</taxon>
        <taxon>Porcellanidae</taxon>
        <taxon>Petrolisthes</taxon>
    </lineage>
</organism>
<keyword evidence="10" id="KW-0007">Acetylation</keyword>
<evidence type="ECO:0000256" key="12">
    <source>
        <dbReference type="ARBA" id="ARBA00023136"/>
    </source>
</evidence>
<evidence type="ECO:0000256" key="2">
    <source>
        <dbReference type="ARBA" id="ARBA00004443"/>
    </source>
</evidence>
<keyword evidence="7" id="KW-0679">Respiratory chain</keyword>